<name>A0ABQ5HY10_9ASTR</name>
<reference evidence="2" key="1">
    <citation type="journal article" date="2022" name="Int. J. Mol. Sci.">
        <title>Draft Genome of Tanacetum Coccineum: Genomic Comparison of Closely Related Tanacetum-Family Plants.</title>
        <authorList>
            <person name="Yamashiro T."/>
            <person name="Shiraishi A."/>
            <person name="Nakayama K."/>
            <person name="Satake H."/>
        </authorList>
    </citation>
    <scope>NUCLEOTIDE SEQUENCE</scope>
</reference>
<evidence type="ECO:0000313" key="3">
    <source>
        <dbReference type="Proteomes" id="UP001151760"/>
    </source>
</evidence>
<proteinExistence type="predicted"/>
<protein>
    <submittedName>
        <fullName evidence="2">Uncharacterized protein</fullName>
    </submittedName>
</protein>
<keyword evidence="3" id="KW-1185">Reference proteome</keyword>
<evidence type="ECO:0000313" key="2">
    <source>
        <dbReference type="EMBL" id="GJT92721.1"/>
    </source>
</evidence>
<accession>A0ABQ5HY10</accession>
<dbReference type="EMBL" id="BQNB010020137">
    <property type="protein sequence ID" value="GJT92721.1"/>
    <property type="molecule type" value="Genomic_DNA"/>
</dbReference>
<evidence type="ECO:0000256" key="1">
    <source>
        <dbReference type="SAM" id="MobiDB-lite"/>
    </source>
</evidence>
<organism evidence="2 3">
    <name type="scientific">Tanacetum coccineum</name>
    <dbReference type="NCBI Taxonomy" id="301880"/>
    <lineage>
        <taxon>Eukaryota</taxon>
        <taxon>Viridiplantae</taxon>
        <taxon>Streptophyta</taxon>
        <taxon>Embryophyta</taxon>
        <taxon>Tracheophyta</taxon>
        <taxon>Spermatophyta</taxon>
        <taxon>Magnoliopsida</taxon>
        <taxon>eudicotyledons</taxon>
        <taxon>Gunneridae</taxon>
        <taxon>Pentapetalae</taxon>
        <taxon>asterids</taxon>
        <taxon>campanulids</taxon>
        <taxon>Asterales</taxon>
        <taxon>Asteraceae</taxon>
        <taxon>Asteroideae</taxon>
        <taxon>Anthemideae</taxon>
        <taxon>Anthemidinae</taxon>
        <taxon>Tanacetum</taxon>
    </lineage>
</organism>
<reference evidence="2" key="2">
    <citation type="submission" date="2022-01" db="EMBL/GenBank/DDBJ databases">
        <authorList>
            <person name="Yamashiro T."/>
            <person name="Shiraishi A."/>
            <person name="Satake H."/>
            <person name="Nakayama K."/>
        </authorList>
    </citation>
    <scope>NUCLEOTIDE SEQUENCE</scope>
</reference>
<feature type="region of interest" description="Disordered" evidence="1">
    <location>
        <begin position="30"/>
        <end position="74"/>
    </location>
</feature>
<gene>
    <name evidence="2" type="ORF">Tco_1081566</name>
</gene>
<dbReference type="Proteomes" id="UP001151760">
    <property type="component" value="Unassembled WGS sequence"/>
</dbReference>
<feature type="compositionally biased region" description="Basic and acidic residues" evidence="1">
    <location>
        <begin position="40"/>
        <end position="58"/>
    </location>
</feature>
<sequence length="74" mass="8644">MSSRLFHRFFFRCFITLKFSRNPGDSAIGNGYLRKGQKRSKNDKTEHGMEEHEKDKVKIKVKAKKSTVKVNPET</sequence>
<comment type="caution">
    <text evidence="2">The sequence shown here is derived from an EMBL/GenBank/DDBJ whole genome shotgun (WGS) entry which is preliminary data.</text>
</comment>